<evidence type="ECO:0008006" key="3">
    <source>
        <dbReference type="Google" id="ProtNLM"/>
    </source>
</evidence>
<name>A0ABU1VN11_9GAMM</name>
<protein>
    <recommendedName>
        <fullName evidence="3">DUF1353 domain-containing protein</fullName>
    </recommendedName>
</protein>
<dbReference type="RefSeq" id="WP_310052959.1">
    <property type="nucleotide sequence ID" value="NZ_JAVDVW010000001.1"/>
</dbReference>
<dbReference type="PROSITE" id="PS51257">
    <property type="entry name" value="PROKAR_LIPOPROTEIN"/>
    <property type="match status" value="1"/>
</dbReference>
<dbReference type="EMBL" id="JAVDVW010000001">
    <property type="protein sequence ID" value="MDR7098861.1"/>
    <property type="molecule type" value="Genomic_DNA"/>
</dbReference>
<dbReference type="InterPro" id="IPR010767">
    <property type="entry name" value="Phage_CGC-2007_Cje0229"/>
</dbReference>
<gene>
    <name evidence="1" type="ORF">J2X04_001208</name>
</gene>
<accession>A0ABU1VN11</accession>
<dbReference type="Proteomes" id="UP001267878">
    <property type="component" value="Unassembled WGS sequence"/>
</dbReference>
<keyword evidence="2" id="KW-1185">Reference proteome</keyword>
<comment type="caution">
    <text evidence="1">The sequence shown here is derived from an EMBL/GenBank/DDBJ whole genome shotgun (WGS) entry which is preliminary data.</text>
</comment>
<sequence length="268" mass="29367">MKTTQTLLLALISLTSACQESPRAPGDQHVTAAPTEPVEAAGAAPPSEPVPTPVPPAVHAANEFGSFAGKVVAEWLSDGRRMKLLEPFSFIDATGDLWTAPAGSIVDGASIPQFAWAIIGGPFEGKYREASVIHDVACDQKLRPWQQVHKAFYHAMLANEVNTQKAKVMYAAVYHFGPRWERSTELRVMRNQGDAQMRIYRRRTLKGDRVELSTRPAPDPASNTILVKAIYKPSPSTLPQADFDVLAREIEARDLSLEEIENFSPPAP</sequence>
<dbReference type="Pfam" id="PF07087">
    <property type="entry name" value="DUF1353"/>
    <property type="match status" value="1"/>
</dbReference>
<reference evidence="1 2" key="1">
    <citation type="submission" date="2023-07" db="EMBL/GenBank/DDBJ databases">
        <title>Sorghum-associated microbial communities from plants grown in Nebraska, USA.</title>
        <authorList>
            <person name="Schachtman D."/>
        </authorList>
    </citation>
    <scope>NUCLEOTIDE SEQUENCE [LARGE SCALE GENOMIC DNA]</scope>
    <source>
        <strain evidence="1 2">BE187</strain>
    </source>
</reference>
<evidence type="ECO:0000313" key="2">
    <source>
        <dbReference type="Proteomes" id="UP001267878"/>
    </source>
</evidence>
<organism evidence="1 2">
    <name type="scientific">Agrilutibacter niabensis</name>
    <dbReference type="NCBI Taxonomy" id="380628"/>
    <lineage>
        <taxon>Bacteria</taxon>
        <taxon>Pseudomonadati</taxon>
        <taxon>Pseudomonadota</taxon>
        <taxon>Gammaproteobacteria</taxon>
        <taxon>Lysobacterales</taxon>
        <taxon>Lysobacteraceae</taxon>
        <taxon>Agrilutibacter</taxon>
    </lineage>
</organism>
<evidence type="ECO:0000313" key="1">
    <source>
        <dbReference type="EMBL" id="MDR7098861.1"/>
    </source>
</evidence>
<proteinExistence type="predicted"/>